<evidence type="ECO:0000256" key="10">
    <source>
        <dbReference type="SAM" id="Phobius"/>
    </source>
</evidence>
<dbReference type="InterPro" id="IPR041916">
    <property type="entry name" value="Anti_sigma_zinc_sf"/>
</dbReference>
<keyword evidence="6 10" id="KW-0472">Membrane</keyword>
<evidence type="ECO:0000313" key="13">
    <source>
        <dbReference type="EMBL" id="MCF8589771.1"/>
    </source>
</evidence>
<dbReference type="Proteomes" id="UP001200110">
    <property type="component" value="Unassembled WGS sequence"/>
</dbReference>
<dbReference type="InterPro" id="IPR018764">
    <property type="entry name" value="RskA_C"/>
</dbReference>
<evidence type="ECO:0000256" key="9">
    <source>
        <dbReference type="ARBA" id="ARBA00030803"/>
    </source>
</evidence>
<comment type="subcellular location">
    <subcellularLocation>
        <location evidence="1">Cell membrane</location>
        <topology evidence="1">Single-pass membrane protein</topology>
    </subcellularLocation>
</comment>
<keyword evidence="14" id="KW-1185">Reference proteome</keyword>
<dbReference type="EMBL" id="JAKKOR010000011">
    <property type="protein sequence ID" value="MCF8589771.1"/>
    <property type="molecule type" value="Genomic_DNA"/>
</dbReference>
<dbReference type="PANTHER" id="PTHR37461:SF1">
    <property type="entry name" value="ANTI-SIGMA-K FACTOR RSKA"/>
    <property type="match status" value="1"/>
</dbReference>
<evidence type="ECO:0000256" key="5">
    <source>
        <dbReference type="ARBA" id="ARBA00023015"/>
    </source>
</evidence>
<sequence>MSDDMSGAGETGHVDADDLLDLAPLVALDALSESERASVEKRVQRADAMTRRAFDVEVAAVRDTLADIGELTEQAPRAGLRDELLAAAERDRLADRRRASRIRWGAAAAAVAAVIAVGGGVVGYTMSGRDEPTQTTAERVFEATDVRTVSGELAKGRASVTFSPSAGAGVLVMNDVTPPDAGKVYQLWLVGPDGTRLGGVMAPDDVAPSTTVVLDDLGDATAMAFTVGDMATPELRIGPTVSEMSLG</sequence>
<evidence type="ECO:0000256" key="7">
    <source>
        <dbReference type="ARBA" id="ARBA00023163"/>
    </source>
</evidence>
<gene>
    <name evidence="13" type="ORF">L5G33_15020</name>
</gene>
<dbReference type="Gene3D" id="1.10.10.1320">
    <property type="entry name" value="Anti-sigma factor, zinc-finger domain"/>
    <property type="match status" value="1"/>
</dbReference>
<dbReference type="InterPro" id="IPR051474">
    <property type="entry name" value="Anti-sigma-K/W_factor"/>
</dbReference>
<dbReference type="RefSeq" id="WP_236998999.1">
    <property type="nucleotide sequence ID" value="NZ_JAKKOR010000011.1"/>
</dbReference>
<evidence type="ECO:0000259" key="11">
    <source>
        <dbReference type="Pfam" id="PF10099"/>
    </source>
</evidence>
<keyword evidence="5" id="KW-0805">Transcription regulation</keyword>
<dbReference type="Pfam" id="PF10099">
    <property type="entry name" value="RskA_C"/>
    <property type="match status" value="1"/>
</dbReference>
<dbReference type="InterPro" id="IPR053877">
    <property type="entry name" value="RskA_N"/>
</dbReference>
<comment type="caution">
    <text evidence="13">The sequence shown here is derived from an EMBL/GenBank/DDBJ whole genome shotgun (WGS) entry which is preliminary data.</text>
</comment>
<organism evidence="13 14">
    <name type="scientific">Gordonia liuliyuniae</name>
    <dbReference type="NCBI Taxonomy" id="2911517"/>
    <lineage>
        <taxon>Bacteria</taxon>
        <taxon>Bacillati</taxon>
        <taxon>Actinomycetota</taxon>
        <taxon>Actinomycetes</taxon>
        <taxon>Mycobacteriales</taxon>
        <taxon>Gordoniaceae</taxon>
        <taxon>Gordonia</taxon>
    </lineage>
</organism>
<feature type="domain" description="Anti-sigma K factor RskA C-terminal" evidence="11">
    <location>
        <begin position="106"/>
        <end position="227"/>
    </location>
</feature>
<dbReference type="Pfam" id="PF22618">
    <property type="entry name" value="RskA_N"/>
    <property type="match status" value="1"/>
</dbReference>
<feature type="domain" description="Anti-sigma-K factor RskA N-terminal" evidence="12">
    <location>
        <begin position="19"/>
        <end position="66"/>
    </location>
</feature>
<name>A0ABS9IW32_9ACTN</name>
<evidence type="ECO:0000256" key="6">
    <source>
        <dbReference type="ARBA" id="ARBA00023136"/>
    </source>
</evidence>
<evidence type="ECO:0000256" key="3">
    <source>
        <dbReference type="ARBA" id="ARBA00022692"/>
    </source>
</evidence>
<protein>
    <recommendedName>
        <fullName evidence="9">Regulator of SigK</fullName>
    </recommendedName>
    <alternativeName>
        <fullName evidence="8">Sigma-K anti-sigma factor RskA</fullName>
    </alternativeName>
</protein>
<evidence type="ECO:0000256" key="4">
    <source>
        <dbReference type="ARBA" id="ARBA00022989"/>
    </source>
</evidence>
<keyword evidence="4 10" id="KW-1133">Transmembrane helix</keyword>
<evidence type="ECO:0000256" key="1">
    <source>
        <dbReference type="ARBA" id="ARBA00004162"/>
    </source>
</evidence>
<evidence type="ECO:0000256" key="8">
    <source>
        <dbReference type="ARBA" id="ARBA00029829"/>
    </source>
</evidence>
<feature type="transmembrane region" description="Helical" evidence="10">
    <location>
        <begin position="102"/>
        <end position="126"/>
    </location>
</feature>
<accession>A0ABS9IW32</accession>
<reference evidence="13 14" key="1">
    <citation type="submission" date="2022-01" db="EMBL/GenBank/DDBJ databases">
        <authorList>
            <person name="Huang Y."/>
        </authorList>
    </citation>
    <scope>NUCLEOTIDE SEQUENCE [LARGE SCALE GENOMIC DNA]</scope>
    <source>
        <strain evidence="13 14">HY366</strain>
    </source>
</reference>
<keyword evidence="2" id="KW-1003">Cell membrane</keyword>
<proteinExistence type="predicted"/>
<evidence type="ECO:0000313" key="14">
    <source>
        <dbReference type="Proteomes" id="UP001200110"/>
    </source>
</evidence>
<evidence type="ECO:0000256" key="2">
    <source>
        <dbReference type="ARBA" id="ARBA00022475"/>
    </source>
</evidence>
<keyword evidence="3 10" id="KW-0812">Transmembrane</keyword>
<keyword evidence="7" id="KW-0804">Transcription</keyword>
<evidence type="ECO:0000259" key="12">
    <source>
        <dbReference type="Pfam" id="PF22618"/>
    </source>
</evidence>
<dbReference type="PANTHER" id="PTHR37461">
    <property type="entry name" value="ANTI-SIGMA-K FACTOR RSKA"/>
    <property type="match status" value="1"/>
</dbReference>